<dbReference type="EMBL" id="HG793125">
    <property type="protein sequence ID" value="CDK24534.1"/>
    <property type="molecule type" value="Genomic_DNA"/>
</dbReference>
<keyword evidence="3" id="KW-1185">Reference proteome</keyword>
<name>W6MFG4_9ASCO</name>
<sequence>MPNNLDSAATSVISSHPTLSTPAGSSVWPILHKLPKVKAPISVSIRITKKFPRHHRPLDLESPLREYTSGEYIFGSVVVRNDSDQPIKFDSFYVTFEGNSIVGRRQLTFLRIFDARASWHEEGALDDGAEVCCQTKDKLDQTQYGFTDDRILQPFEGHKKFFAFRFPKFLLVEGGNSDDVDEHMFPPPTIGFPSYEEVEINRALGYGRLPKIGSPFKFTDFAPDGASISYTINARMFGRTANNGNSGFNILGENSFHLKFVPTAPMVEIGDSLGTRKVLDHERLWHVDSWHQYKRVESEIKKEVMEVQEKYELWKLGVDDDDKQEVGTMNQSRIDDKKQLQLYVPKDESVSCSSSTEASSTDFSRIYAALVPSKFKAKLLGGSASNKSSKAVITVAPSIPSSEYNPPDHLFFKYRAPKNFVIELLNFQGSDGMPSLGNIPFDFEFTQLGDGVKPPKIEKLTVNLKILNSMVEYPAPMEFDARFANMPKENLSEINRKYRDIRNHLCKIESDIAGECPELQKKLRPSSRLKGKCESLSSLKFSSRSFQLYSTKNIEINWKNLHDNGRYGAVLEIPPILQPLRDLHQKIAGLNLVPAFQSFFLSRSYAIEVKFKFSGYGNEESLMIPADFLR</sequence>
<dbReference type="InterPro" id="IPR039634">
    <property type="entry name" value="Bul1-like"/>
</dbReference>
<dbReference type="Pfam" id="PF04425">
    <property type="entry name" value="Bul1_N"/>
    <property type="match status" value="1"/>
</dbReference>
<dbReference type="GeneID" id="34517939"/>
<reference evidence="2" key="2">
    <citation type="submission" date="2014-02" db="EMBL/GenBank/DDBJ databases">
        <title>Complete DNA sequence of /Kuraishia capsulata/ illustrates novel genomic features among budding yeasts (/Saccharomycotina/).</title>
        <authorList>
            <person name="Morales L."/>
            <person name="Noel B."/>
            <person name="Porcel B."/>
            <person name="Marcet-Houben M."/>
            <person name="Hullo M-F."/>
            <person name="Sacerdot C."/>
            <person name="Tekaia F."/>
            <person name="Leh-Louis V."/>
            <person name="Despons L."/>
            <person name="Khanna V."/>
            <person name="Aury J-M."/>
            <person name="Barbe V."/>
            <person name="Couloux A."/>
            <person name="Labadie K."/>
            <person name="Pelletier E."/>
            <person name="Souciet J-L."/>
            <person name="Boekhout T."/>
            <person name="Gabaldon T."/>
            <person name="Wincker P."/>
            <person name="Dujon B."/>
        </authorList>
    </citation>
    <scope>NUCLEOTIDE SEQUENCE</scope>
    <source>
        <strain evidence="2">CBS 1993</strain>
    </source>
</reference>
<dbReference type="PANTHER" id="PTHR31904">
    <property type="entry name" value="BYPASS OF STOP CODON PROTEIN 5-RELATED"/>
    <property type="match status" value="1"/>
</dbReference>
<dbReference type="PANTHER" id="PTHR31904:SF1">
    <property type="entry name" value="BYPASS OF STOP CODON PROTEIN 5-RELATED"/>
    <property type="match status" value="1"/>
</dbReference>
<evidence type="ECO:0000259" key="1">
    <source>
        <dbReference type="Pfam" id="PF04425"/>
    </source>
</evidence>
<dbReference type="STRING" id="1382522.W6MFG4"/>
<organism evidence="2 3">
    <name type="scientific">Kuraishia capsulata CBS 1993</name>
    <dbReference type="NCBI Taxonomy" id="1382522"/>
    <lineage>
        <taxon>Eukaryota</taxon>
        <taxon>Fungi</taxon>
        <taxon>Dikarya</taxon>
        <taxon>Ascomycota</taxon>
        <taxon>Saccharomycotina</taxon>
        <taxon>Pichiomycetes</taxon>
        <taxon>Pichiales</taxon>
        <taxon>Pichiaceae</taxon>
        <taxon>Kuraishia</taxon>
    </lineage>
</organism>
<feature type="domain" description="Bul1 N-terminal" evidence="1">
    <location>
        <begin position="31"/>
        <end position="278"/>
    </location>
</feature>
<dbReference type="InterPro" id="IPR007519">
    <property type="entry name" value="Bul1_N"/>
</dbReference>
<gene>
    <name evidence="2" type="ORF">KUCA_T00000499001</name>
</gene>
<evidence type="ECO:0000313" key="2">
    <source>
        <dbReference type="EMBL" id="CDK24534.1"/>
    </source>
</evidence>
<dbReference type="OrthoDB" id="2283785at2759"/>
<evidence type="ECO:0000313" key="3">
    <source>
        <dbReference type="Proteomes" id="UP000019384"/>
    </source>
</evidence>
<protein>
    <recommendedName>
        <fullName evidence="1">Bul1 N-terminal domain-containing protein</fullName>
    </recommendedName>
</protein>
<dbReference type="RefSeq" id="XP_022456551.1">
    <property type="nucleotide sequence ID" value="XM_022605044.1"/>
</dbReference>
<dbReference type="Proteomes" id="UP000019384">
    <property type="component" value="Unassembled WGS sequence"/>
</dbReference>
<dbReference type="AlphaFoldDB" id="W6MFG4"/>
<accession>W6MFG4</accession>
<dbReference type="HOGENOM" id="CLU_434155_0_0_1"/>
<proteinExistence type="predicted"/>
<reference evidence="2" key="1">
    <citation type="submission" date="2013-12" db="EMBL/GenBank/DDBJ databases">
        <authorList>
            <person name="Genoscope - CEA"/>
        </authorList>
    </citation>
    <scope>NUCLEOTIDE SEQUENCE</scope>
    <source>
        <strain evidence="2">CBS 1993</strain>
    </source>
</reference>